<keyword evidence="1" id="KW-0614">Plasmid</keyword>
<dbReference type="EMBL" id="AP022558">
    <property type="protein sequence ID" value="BBW98985.1"/>
    <property type="molecule type" value="Genomic_DNA"/>
</dbReference>
<protein>
    <submittedName>
        <fullName evidence="1">Uncharacterized protein</fullName>
    </submittedName>
</protein>
<dbReference type="RefSeq" id="WP_172418954.1">
    <property type="nucleotide sequence ID" value="NZ_AP022558.1"/>
</dbReference>
<dbReference type="AlphaFoldDB" id="A0A679FWB4"/>
<evidence type="ECO:0000313" key="1">
    <source>
        <dbReference type="EMBL" id="BBW98985.1"/>
    </source>
</evidence>
<accession>A0A679FWB4</accession>
<gene>
    <name evidence="1" type="ORF">GsuE55_38180</name>
</gene>
<dbReference type="Proteomes" id="UP000501421">
    <property type="component" value="Plasmid pGspE55-1"/>
</dbReference>
<evidence type="ECO:0000313" key="2">
    <source>
        <dbReference type="Proteomes" id="UP000501421"/>
    </source>
</evidence>
<keyword evidence="2" id="KW-1185">Reference proteome</keyword>
<sequence>MNVLGWKTIDTGGHVEVFRKDLVSVNRTPVMVQVSSDCVIVVKRISKIDEATGRLEFSGFLTSQEYEELAELYETYGYETSEILLEKDLDGRVTEKELFAQMFGKKEQEEIRQVFSLA</sequence>
<proteinExistence type="predicted"/>
<name>A0A679FWB4_9BACL</name>
<geneLocation type="plasmid" evidence="1 2">
    <name>pGspE55-1</name>
</geneLocation>
<reference evidence="2" key="1">
    <citation type="journal article" date="2020" name="Microbiol. Resour. Announc.">
        <title>Complete Genome Sequence of Geobacillus sp. Strain E55-1, Isolated from Mine Geyser in Japan.</title>
        <authorList>
            <person name="Miyazaki K."/>
            <person name="Hase E."/>
            <person name="Tokito N."/>
        </authorList>
    </citation>
    <scope>NUCLEOTIDE SEQUENCE [LARGE SCALE GENOMIC DNA]</scope>
    <source>
        <strain evidence="2">E55-1</strain>
        <plasmid evidence="2">pGspE55-1</plasmid>
    </source>
</reference>
<organism evidence="1 2">
    <name type="scientific">Geobacillus subterraneus</name>
    <dbReference type="NCBI Taxonomy" id="129338"/>
    <lineage>
        <taxon>Bacteria</taxon>
        <taxon>Bacillati</taxon>
        <taxon>Bacillota</taxon>
        <taxon>Bacilli</taxon>
        <taxon>Bacillales</taxon>
        <taxon>Anoxybacillaceae</taxon>
        <taxon>Geobacillus</taxon>
    </lineage>
</organism>